<evidence type="ECO:0000313" key="2">
    <source>
        <dbReference type="EMBL" id="NEY88854.1"/>
    </source>
</evidence>
<comment type="caution">
    <text evidence="2">The sequence shown here is derived from an EMBL/GenBank/DDBJ whole genome shotgun (WGS) entry which is preliminary data.</text>
</comment>
<feature type="transmembrane region" description="Helical" evidence="1">
    <location>
        <begin position="16"/>
        <end position="37"/>
    </location>
</feature>
<evidence type="ECO:0000313" key="3">
    <source>
        <dbReference type="Proteomes" id="UP000477782"/>
    </source>
</evidence>
<keyword evidence="1" id="KW-0812">Transmembrane</keyword>
<keyword evidence="1" id="KW-1133">Transmembrane helix</keyword>
<dbReference type="Proteomes" id="UP000477782">
    <property type="component" value="Unassembled WGS sequence"/>
</dbReference>
<protein>
    <submittedName>
        <fullName evidence="2">Uncharacterized protein</fullName>
    </submittedName>
</protein>
<keyword evidence="3" id="KW-1185">Reference proteome</keyword>
<organism evidence="2 3">
    <name type="scientific">Tabrizicola oligotrophica</name>
    <dbReference type="NCBI Taxonomy" id="2710650"/>
    <lineage>
        <taxon>Bacteria</taxon>
        <taxon>Pseudomonadati</taxon>
        <taxon>Pseudomonadota</taxon>
        <taxon>Alphaproteobacteria</taxon>
        <taxon>Rhodobacterales</taxon>
        <taxon>Paracoccaceae</taxon>
        <taxon>Tabrizicola</taxon>
    </lineage>
</organism>
<dbReference type="AlphaFoldDB" id="A0A6M0QQ29"/>
<dbReference type="RefSeq" id="WP_164622881.1">
    <property type="nucleotide sequence ID" value="NZ_JAAIVJ010000001.1"/>
</dbReference>
<proteinExistence type="predicted"/>
<sequence>MADHHHEHEPVDGPWAGGWLVAAGAGLLAAVAARAIGDVALSPAVLVGLVTFGVFGVLLGSGGVERAEFDDHGDDHGHAHH</sequence>
<gene>
    <name evidence="2" type="ORF">G4Z14_00955</name>
</gene>
<dbReference type="EMBL" id="JAAIVJ010000001">
    <property type="protein sequence ID" value="NEY88854.1"/>
    <property type="molecule type" value="Genomic_DNA"/>
</dbReference>
<name>A0A6M0QQ29_9RHOB</name>
<reference evidence="2 3" key="1">
    <citation type="submission" date="2020-02" db="EMBL/GenBank/DDBJ databases">
        <authorList>
            <person name="Chen W.-M."/>
        </authorList>
    </citation>
    <scope>NUCLEOTIDE SEQUENCE [LARGE SCALE GENOMIC DNA]</scope>
    <source>
        <strain evidence="2 3">KMS-5</strain>
    </source>
</reference>
<accession>A0A6M0QQ29</accession>
<evidence type="ECO:0000256" key="1">
    <source>
        <dbReference type="SAM" id="Phobius"/>
    </source>
</evidence>
<feature type="transmembrane region" description="Helical" evidence="1">
    <location>
        <begin position="44"/>
        <end position="64"/>
    </location>
</feature>
<keyword evidence="1" id="KW-0472">Membrane</keyword>